<dbReference type="EMBL" id="FOLO01000089">
    <property type="protein sequence ID" value="SFD70021.1"/>
    <property type="molecule type" value="Genomic_DNA"/>
</dbReference>
<accession>A0A1I1UGQ9</accession>
<dbReference type="OrthoDB" id="5297687at2"/>
<dbReference type="RefSeq" id="WP_091991674.1">
    <property type="nucleotide sequence ID" value="NZ_FOLO01000089.1"/>
</dbReference>
<evidence type="ECO:0000313" key="3">
    <source>
        <dbReference type="Proteomes" id="UP000198862"/>
    </source>
</evidence>
<dbReference type="AlphaFoldDB" id="A0A1I1UGQ9"/>
<dbReference type="InterPro" id="IPR036165">
    <property type="entry name" value="YefM-like_sf"/>
</dbReference>
<dbReference type="NCBIfam" id="NF007300">
    <property type="entry name" value="PRK09778.1"/>
    <property type="match status" value="1"/>
</dbReference>
<sequence length="95" mass="10595">MAVQSILAEKTVSVTELRKKPCDYFMDEPVAVLSNNKTAGYMVSAELYEQMVELIESQSKISRFRPSHARLTQIAEHGNEALLTASDDELGDFAE</sequence>
<dbReference type="STRING" id="1123010.SAMN02745724_05231"/>
<dbReference type="SUPFAM" id="SSF143120">
    <property type="entry name" value="YefM-like"/>
    <property type="match status" value="1"/>
</dbReference>
<comment type="similarity">
    <text evidence="1">Belongs to the phD/YefM antitoxin family.</text>
</comment>
<evidence type="ECO:0000313" key="2">
    <source>
        <dbReference type="EMBL" id="SFD70021.1"/>
    </source>
</evidence>
<organism evidence="2 3">
    <name type="scientific">Pseudoalteromonas denitrificans DSM 6059</name>
    <dbReference type="NCBI Taxonomy" id="1123010"/>
    <lineage>
        <taxon>Bacteria</taxon>
        <taxon>Pseudomonadati</taxon>
        <taxon>Pseudomonadota</taxon>
        <taxon>Gammaproteobacteria</taxon>
        <taxon>Alteromonadales</taxon>
        <taxon>Pseudoalteromonadaceae</taxon>
        <taxon>Pseudoalteromonas</taxon>
    </lineage>
</organism>
<name>A0A1I1UGQ9_9GAMM</name>
<reference evidence="2 3" key="1">
    <citation type="submission" date="2016-10" db="EMBL/GenBank/DDBJ databases">
        <authorList>
            <person name="de Groot N.N."/>
        </authorList>
    </citation>
    <scope>NUCLEOTIDE SEQUENCE [LARGE SCALE GENOMIC DNA]</scope>
    <source>
        <strain evidence="2 3">DSM 6059</strain>
    </source>
</reference>
<proteinExistence type="inferred from homology"/>
<evidence type="ECO:0000256" key="1">
    <source>
        <dbReference type="ARBA" id="ARBA00009981"/>
    </source>
</evidence>
<dbReference type="Proteomes" id="UP000198862">
    <property type="component" value="Unassembled WGS sequence"/>
</dbReference>
<protein>
    <submittedName>
        <fullName evidence="2">Antitoxin YafN</fullName>
    </submittedName>
</protein>
<gene>
    <name evidence="2" type="ORF">SAMN02745724_05231</name>
</gene>
<keyword evidence="3" id="KW-1185">Reference proteome</keyword>